<evidence type="ECO:0000313" key="1">
    <source>
        <dbReference type="EMBL" id="CAD0095835.1"/>
    </source>
</evidence>
<gene>
    <name evidence="1" type="ORF">AWRI4619_LOCUS9059</name>
</gene>
<comment type="caution">
    <text evidence="1">The sequence shown here is derived from an EMBL/GenBank/DDBJ whole genome shotgun (WGS) entry which is preliminary data.</text>
</comment>
<dbReference type="AlphaFoldDB" id="A0A9N8K2E0"/>
<dbReference type="Proteomes" id="UP000716446">
    <property type="component" value="Unassembled WGS sequence"/>
</dbReference>
<keyword evidence="2" id="KW-1185">Reference proteome</keyword>
<protein>
    <submittedName>
        <fullName evidence="1">Uncharacterized protein</fullName>
    </submittedName>
</protein>
<evidence type="ECO:0000313" key="2">
    <source>
        <dbReference type="Proteomes" id="UP000716446"/>
    </source>
</evidence>
<sequence length="237" mass="27141">MSIMLSPLSVARWRVPRIVGTVRSSSNSSQSTQKELEIIRRLQRQERITAATLDADIDDFLQRFDHFYKPMSAIDKSVQSALRQNKYISTERLGHDNNISVFSKEIIGHFNDLKKHIKDYKEEPFSTWQPGDSDVVLRQLNDPNLKPEDLESEMRTREKDVTRLLDQADNHYEALVKARETLREKGVRAAEAVADSFVNSHTSDYANIDAPLDPVDLDTIDEDTTAILASLRMRKTP</sequence>
<accession>A0A9N8K2E0</accession>
<organism evidence="1 2">
    <name type="scientific">Aureobasidium vineae</name>
    <dbReference type="NCBI Taxonomy" id="2773715"/>
    <lineage>
        <taxon>Eukaryota</taxon>
        <taxon>Fungi</taxon>
        <taxon>Dikarya</taxon>
        <taxon>Ascomycota</taxon>
        <taxon>Pezizomycotina</taxon>
        <taxon>Dothideomycetes</taxon>
        <taxon>Dothideomycetidae</taxon>
        <taxon>Dothideales</taxon>
        <taxon>Saccotheciaceae</taxon>
        <taxon>Aureobasidium</taxon>
    </lineage>
</organism>
<dbReference type="EMBL" id="CAIJEN010000016">
    <property type="protein sequence ID" value="CAD0095835.1"/>
    <property type="molecule type" value="Genomic_DNA"/>
</dbReference>
<name>A0A9N8K2E0_9PEZI</name>
<reference evidence="1" key="1">
    <citation type="submission" date="2020-06" db="EMBL/GenBank/DDBJ databases">
        <authorList>
            <person name="Onetto C."/>
        </authorList>
    </citation>
    <scope>NUCLEOTIDE SEQUENCE</scope>
</reference>
<proteinExistence type="predicted"/>